<dbReference type="InterPro" id="IPR008271">
    <property type="entry name" value="Ser/Thr_kinase_AS"/>
</dbReference>
<keyword evidence="5" id="KW-0732">Signal</keyword>
<gene>
    <name evidence="8" type="primary">Aste57867_24807</name>
    <name evidence="7" type="ORF">As57867_024729</name>
    <name evidence="8" type="ORF">ASTE57867_24807</name>
</gene>
<keyword evidence="2 3" id="KW-0067">ATP-binding</keyword>
<dbReference type="SUPFAM" id="SSF56112">
    <property type="entry name" value="Protein kinase-like (PK-like)"/>
    <property type="match status" value="1"/>
</dbReference>
<protein>
    <submittedName>
        <fullName evidence="8">Aste57867_24807 protein</fullName>
    </submittedName>
</protein>
<dbReference type="InterPro" id="IPR000719">
    <property type="entry name" value="Prot_kinase_dom"/>
</dbReference>
<dbReference type="SUPFAM" id="SSF52058">
    <property type="entry name" value="L domain-like"/>
    <property type="match status" value="1"/>
</dbReference>
<evidence type="ECO:0000313" key="7">
    <source>
        <dbReference type="EMBL" id="KAF0683119.1"/>
    </source>
</evidence>
<evidence type="ECO:0000313" key="8">
    <source>
        <dbReference type="EMBL" id="VFU01442.1"/>
    </source>
</evidence>
<evidence type="ECO:0000259" key="6">
    <source>
        <dbReference type="PROSITE" id="PS50011"/>
    </source>
</evidence>
<proteinExistence type="predicted"/>
<feature type="binding site" evidence="3">
    <location>
        <position position="533"/>
    </location>
    <ligand>
        <name>ATP</name>
        <dbReference type="ChEBI" id="CHEBI:30616"/>
    </ligand>
</feature>
<dbReference type="PROSITE" id="PS50011">
    <property type="entry name" value="PROTEIN_KINASE_DOM"/>
    <property type="match status" value="1"/>
</dbReference>
<dbReference type="Gene3D" id="1.10.510.10">
    <property type="entry name" value="Transferase(Phosphotransferase) domain 1"/>
    <property type="match status" value="1"/>
</dbReference>
<feature type="transmembrane region" description="Helical" evidence="4">
    <location>
        <begin position="431"/>
        <end position="453"/>
    </location>
</feature>
<reference evidence="8 9" key="1">
    <citation type="submission" date="2019-03" db="EMBL/GenBank/DDBJ databases">
        <authorList>
            <person name="Gaulin E."/>
            <person name="Dumas B."/>
        </authorList>
    </citation>
    <scope>NUCLEOTIDE SEQUENCE [LARGE SCALE GENOMIC DNA]</scope>
    <source>
        <strain evidence="8">CBS 568.67</strain>
    </source>
</reference>
<dbReference type="PROSITE" id="PS00107">
    <property type="entry name" value="PROTEIN_KINASE_ATP"/>
    <property type="match status" value="1"/>
</dbReference>
<dbReference type="InterPro" id="IPR011009">
    <property type="entry name" value="Kinase-like_dom_sf"/>
</dbReference>
<dbReference type="Gene3D" id="3.80.10.10">
    <property type="entry name" value="Ribonuclease Inhibitor"/>
    <property type="match status" value="1"/>
</dbReference>
<dbReference type="EMBL" id="VJMH01007451">
    <property type="protein sequence ID" value="KAF0683119.1"/>
    <property type="molecule type" value="Genomic_DNA"/>
</dbReference>
<dbReference type="InterPro" id="IPR051681">
    <property type="entry name" value="Ser/Thr_Kinases-Pseudokinases"/>
</dbReference>
<dbReference type="Proteomes" id="UP000332933">
    <property type="component" value="Unassembled WGS sequence"/>
</dbReference>
<keyword evidence="1 3" id="KW-0547">Nucleotide-binding</keyword>
<sequence>MRERPASSSDVMMRSASRVHLCILFALFSGRLPMIAAIDDANLLPDIPDPKSILSTVWGNVTGRGKAVSETTFTTDCTNASFASPDGWLPCANESLTCIWFANGTVARASDCRKTNRDGLTQQGTVSALRGDVYEEDRNVGVDGQRKVVSTQIFPAFSIGFVEALPAYMWNIVIDDVGVKRLNKDLRLTTSGEPVLAQMINNSISTIDGVQFPDKMDTLCGHTAQNNSIETISSFSAPSLKTFNLPLNKLKTLAGTTLPDSIRSLDISNNALQDLRNIVWPRSIEDLIISGNKLPDFNWMFPCSLKSLTASNMPLKSLDGVNLPPSLERLNLANTGLTEIKANFPSTLKKLRLGGNSITAVYANASQYQILSTLNMTDKNATTCNGKLRCENIFSVTTTNATCKGHTRIEMLFGVFPICIVPDNTSSSTTLFTIVVPVVGFVLVLLAAAIACIRRRRLNTQKWYLNDTSGADTTVFTLDDQVSDLLTELFHSCRIPANKVDQDIEIGRGGYGVVYLATVRGPAKGEMRRVAMKRLLPERLHNMEYMDAFLEEIRLCASLAHPNIVEFVGVTWTKLLNVSMLMEYMGLGDVWSLVEADRAEGLLQWNVNPDVQFNLNANQPDIPLLSCGLEDPDLKLSKFSILRDIVNALVYLHELPIIHRDIKAKNVLLNETCEAKVTDFGTSRERVSDYTMTSEIGTMPWVAPEVLKGVRYSEKADIYSLGVLICELDTAQVPYANLVGTQGGDMQVTKAKIMMMVVAGDLRPVLTQSCPDIIYEITRRCVAYEPSDRPSAKELQMWLREIQGAVGVPGSSRVL</sequence>
<evidence type="ECO:0000256" key="5">
    <source>
        <dbReference type="SAM" id="SignalP"/>
    </source>
</evidence>
<keyword evidence="4" id="KW-0812">Transmembrane</keyword>
<keyword evidence="4" id="KW-0472">Membrane</keyword>
<organism evidence="8 9">
    <name type="scientific">Aphanomyces stellatus</name>
    <dbReference type="NCBI Taxonomy" id="120398"/>
    <lineage>
        <taxon>Eukaryota</taxon>
        <taxon>Sar</taxon>
        <taxon>Stramenopiles</taxon>
        <taxon>Oomycota</taxon>
        <taxon>Saprolegniomycetes</taxon>
        <taxon>Saprolegniales</taxon>
        <taxon>Verrucalvaceae</taxon>
        <taxon>Aphanomyces</taxon>
    </lineage>
</organism>
<dbReference type="PANTHER" id="PTHR44329:SF214">
    <property type="entry name" value="PROTEIN KINASE DOMAIN-CONTAINING PROTEIN"/>
    <property type="match status" value="1"/>
</dbReference>
<dbReference type="InterPro" id="IPR032675">
    <property type="entry name" value="LRR_dom_sf"/>
</dbReference>
<dbReference type="InterPro" id="IPR017441">
    <property type="entry name" value="Protein_kinase_ATP_BS"/>
</dbReference>
<dbReference type="GO" id="GO:0005524">
    <property type="term" value="F:ATP binding"/>
    <property type="evidence" value="ECO:0007669"/>
    <property type="project" value="UniProtKB-UniRule"/>
</dbReference>
<dbReference type="PANTHER" id="PTHR44329">
    <property type="entry name" value="SERINE/THREONINE-PROTEIN KINASE TNNI3K-RELATED"/>
    <property type="match status" value="1"/>
</dbReference>
<feature type="signal peptide" evidence="5">
    <location>
        <begin position="1"/>
        <end position="37"/>
    </location>
</feature>
<evidence type="ECO:0000313" key="9">
    <source>
        <dbReference type="Proteomes" id="UP000332933"/>
    </source>
</evidence>
<evidence type="ECO:0000256" key="1">
    <source>
        <dbReference type="ARBA" id="ARBA00022741"/>
    </source>
</evidence>
<name>A0A485LRE8_9STRA</name>
<evidence type="ECO:0000256" key="2">
    <source>
        <dbReference type="ARBA" id="ARBA00022840"/>
    </source>
</evidence>
<dbReference type="OrthoDB" id="266138at2759"/>
<feature type="domain" description="Protein kinase" evidence="6">
    <location>
        <begin position="500"/>
        <end position="799"/>
    </location>
</feature>
<feature type="chain" id="PRO_5033829076" evidence="5">
    <location>
        <begin position="38"/>
        <end position="815"/>
    </location>
</feature>
<accession>A0A485LRE8</accession>
<dbReference type="EMBL" id="CAADRA010007477">
    <property type="protein sequence ID" value="VFU01442.1"/>
    <property type="molecule type" value="Genomic_DNA"/>
</dbReference>
<dbReference type="SMART" id="SM00220">
    <property type="entry name" value="S_TKc"/>
    <property type="match status" value="1"/>
</dbReference>
<keyword evidence="4" id="KW-1133">Transmembrane helix</keyword>
<dbReference type="AlphaFoldDB" id="A0A485LRE8"/>
<dbReference type="PROSITE" id="PS00108">
    <property type="entry name" value="PROTEIN_KINASE_ST"/>
    <property type="match status" value="1"/>
</dbReference>
<keyword evidence="9" id="KW-1185">Reference proteome</keyword>
<dbReference type="Pfam" id="PF00069">
    <property type="entry name" value="Pkinase"/>
    <property type="match status" value="1"/>
</dbReference>
<evidence type="ECO:0000256" key="4">
    <source>
        <dbReference type="SAM" id="Phobius"/>
    </source>
</evidence>
<dbReference type="GO" id="GO:0004674">
    <property type="term" value="F:protein serine/threonine kinase activity"/>
    <property type="evidence" value="ECO:0007669"/>
    <property type="project" value="TreeGrafter"/>
</dbReference>
<reference evidence="7" key="2">
    <citation type="submission" date="2019-06" db="EMBL/GenBank/DDBJ databases">
        <title>Genomics analysis of Aphanomyces spp. identifies a new class of oomycete effector associated with host adaptation.</title>
        <authorList>
            <person name="Gaulin E."/>
        </authorList>
    </citation>
    <scope>NUCLEOTIDE SEQUENCE</scope>
    <source>
        <strain evidence="7">CBS 578.67</strain>
    </source>
</reference>
<evidence type="ECO:0000256" key="3">
    <source>
        <dbReference type="PROSITE-ProRule" id="PRU10141"/>
    </source>
</evidence>